<dbReference type="Proteomes" id="UP000186609">
    <property type="component" value="Chromosome"/>
</dbReference>
<keyword evidence="1" id="KW-0812">Transmembrane</keyword>
<proteinExistence type="predicted"/>
<dbReference type="EMBL" id="CP019236">
    <property type="protein sequence ID" value="APW38454.1"/>
    <property type="molecule type" value="Genomic_DNA"/>
</dbReference>
<evidence type="ECO:0000256" key="1">
    <source>
        <dbReference type="SAM" id="Phobius"/>
    </source>
</evidence>
<evidence type="ECO:0000313" key="3">
    <source>
        <dbReference type="Proteomes" id="UP000186609"/>
    </source>
</evidence>
<reference evidence="2 3" key="1">
    <citation type="submission" date="2017-01" db="EMBL/GenBank/DDBJ databases">
        <authorList>
            <person name="Mah S.A."/>
            <person name="Swanson W.J."/>
            <person name="Moy G.W."/>
            <person name="Vacquier V.D."/>
        </authorList>
    </citation>
    <scope>NUCLEOTIDE SEQUENCE [LARGE SCALE GENOMIC DNA]</scope>
    <source>
        <strain evidence="2 3">DCY110</strain>
    </source>
</reference>
<feature type="transmembrane region" description="Helical" evidence="1">
    <location>
        <begin position="59"/>
        <end position="80"/>
    </location>
</feature>
<sequence length="165" mass="17697">MMRKLHDRLTTQASARLTASLLRRLIWGLIAMVWLPLAALPALAAISPGAVALVDPLNIQPALLFTAVVISTMSGATSLLMRIDRELSAAAGKPLPRPWIMSSSHMFGAWLAGILAFILSQQSGFGLWSTLGSVLSASFLGSKFLEVMTEKYLSAGSYRKNVDPA</sequence>
<keyword evidence="1" id="KW-1133">Transmembrane helix</keyword>
<feature type="transmembrane region" description="Helical" evidence="1">
    <location>
        <begin position="100"/>
        <end position="119"/>
    </location>
</feature>
<name>A0A1P8JXG3_9BURK</name>
<accession>A0A1P8JXG3</accession>
<organism evidence="2 3">
    <name type="scientific">Rhodoferax koreensis</name>
    <dbReference type="NCBI Taxonomy" id="1842727"/>
    <lineage>
        <taxon>Bacteria</taxon>
        <taxon>Pseudomonadati</taxon>
        <taxon>Pseudomonadota</taxon>
        <taxon>Betaproteobacteria</taxon>
        <taxon>Burkholderiales</taxon>
        <taxon>Comamonadaceae</taxon>
        <taxon>Rhodoferax</taxon>
    </lineage>
</organism>
<dbReference type="AlphaFoldDB" id="A0A1P8JXG3"/>
<evidence type="ECO:0008006" key="4">
    <source>
        <dbReference type="Google" id="ProtNLM"/>
    </source>
</evidence>
<dbReference type="KEGG" id="rhy:RD110_15635"/>
<evidence type="ECO:0000313" key="2">
    <source>
        <dbReference type="EMBL" id="APW38454.1"/>
    </source>
</evidence>
<keyword evidence="1" id="KW-0472">Membrane</keyword>
<gene>
    <name evidence="2" type="ORF">RD110_15635</name>
</gene>
<feature type="transmembrane region" description="Helical" evidence="1">
    <location>
        <begin position="21"/>
        <end position="47"/>
    </location>
</feature>
<keyword evidence="3" id="KW-1185">Reference proteome</keyword>
<dbReference type="STRING" id="1842727.RD110_15635"/>
<protein>
    <recommendedName>
        <fullName evidence="4">Transmembrane protein</fullName>
    </recommendedName>
</protein>